<dbReference type="Pfam" id="PF00005">
    <property type="entry name" value="ABC_tran"/>
    <property type="match status" value="1"/>
</dbReference>
<dbReference type="InterPro" id="IPR052156">
    <property type="entry name" value="BCAA_Transport_ATP-bd_LivF"/>
</dbReference>
<dbReference type="SUPFAM" id="SSF52540">
    <property type="entry name" value="P-loop containing nucleoside triphosphate hydrolases"/>
    <property type="match status" value="1"/>
</dbReference>
<dbReference type="Gene3D" id="3.40.50.300">
    <property type="entry name" value="P-loop containing nucleotide triphosphate hydrolases"/>
    <property type="match status" value="1"/>
</dbReference>
<evidence type="ECO:0000256" key="3">
    <source>
        <dbReference type="ARBA" id="ARBA00022741"/>
    </source>
</evidence>
<dbReference type="PANTHER" id="PTHR43820">
    <property type="entry name" value="HIGH-AFFINITY BRANCHED-CHAIN AMINO ACID TRANSPORT ATP-BINDING PROTEIN LIVF"/>
    <property type="match status" value="1"/>
</dbReference>
<organism evidence="7 8">
    <name type="scientific">Acuticoccus sediminis</name>
    <dbReference type="NCBI Taxonomy" id="2184697"/>
    <lineage>
        <taxon>Bacteria</taxon>
        <taxon>Pseudomonadati</taxon>
        <taxon>Pseudomonadota</taxon>
        <taxon>Alphaproteobacteria</taxon>
        <taxon>Hyphomicrobiales</taxon>
        <taxon>Amorphaceae</taxon>
        <taxon>Acuticoccus</taxon>
    </lineage>
</organism>
<feature type="domain" description="ABC transporter" evidence="6">
    <location>
        <begin position="4"/>
        <end position="231"/>
    </location>
</feature>
<dbReference type="RefSeq" id="WP_111352337.1">
    <property type="nucleotide sequence ID" value="NZ_QHHQ01000011.1"/>
</dbReference>
<sequence>MSLLEVRTLVAGYGDANILNGVSLDVAAGRIVTLIGPNGAGKSTVLKAITGLINRRGGTVTLDGLEISALATEQIIAAGVGYVPQVANVFPSLTVAEHFAIGGGGDRAEARERVLGYFPLLRPQLRKMASVLSGGERQMLAMARALMLRPKLLLLDEPSAALAPQIVQSVFDRIAAIARDGVAVLLVEQNVKAALPISDYAYALQVGRNALEGTGPELLDDPRLHDVYLGVGGSQKPSPA</sequence>
<dbReference type="InterPro" id="IPR003439">
    <property type="entry name" value="ABC_transporter-like_ATP-bd"/>
</dbReference>
<dbReference type="GO" id="GO:0016887">
    <property type="term" value="F:ATP hydrolysis activity"/>
    <property type="evidence" value="ECO:0007669"/>
    <property type="project" value="InterPro"/>
</dbReference>
<dbReference type="InterPro" id="IPR017871">
    <property type="entry name" value="ABC_transporter-like_CS"/>
</dbReference>
<dbReference type="PROSITE" id="PS50893">
    <property type="entry name" value="ABC_TRANSPORTER_2"/>
    <property type="match status" value="1"/>
</dbReference>
<dbReference type="CDD" id="cd03224">
    <property type="entry name" value="ABC_TM1139_LivF_branched"/>
    <property type="match status" value="1"/>
</dbReference>
<dbReference type="AlphaFoldDB" id="A0A8B2NKY7"/>
<protein>
    <submittedName>
        <fullName evidence="7">ABC transporter ATP-binding protein</fullName>
    </submittedName>
</protein>
<evidence type="ECO:0000256" key="2">
    <source>
        <dbReference type="ARBA" id="ARBA00022448"/>
    </source>
</evidence>
<dbReference type="Proteomes" id="UP000249590">
    <property type="component" value="Unassembled WGS sequence"/>
</dbReference>
<dbReference type="EMBL" id="QHHQ01000011">
    <property type="protein sequence ID" value="RAH96815.1"/>
    <property type="molecule type" value="Genomic_DNA"/>
</dbReference>
<evidence type="ECO:0000313" key="8">
    <source>
        <dbReference type="Proteomes" id="UP000249590"/>
    </source>
</evidence>
<dbReference type="GO" id="GO:0015658">
    <property type="term" value="F:branched-chain amino acid transmembrane transporter activity"/>
    <property type="evidence" value="ECO:0007669"/>
    <property type="project" value="TreeGrafter"/>
</dbReference>
<dbReference type="InterPro" id="IPR003593">
    <property type="entry name" value="AAA+_ATPase"/>
</dbReference>
<dbReference type="GO" id="GO:0015807">
    <property type="term" value="P:L-amino acid transport"/>
    <property type="evidence" value="ECO:0007669"/>
    <property type="project" value="TreeGrafter"/>
</dbReference>
<evidence type="ECO:0000313" key="7">
    <source>
        <dbReference type="EMBL" id="RAH96815.1"/>
    </source>
</evidence>
<evidence type="ECO:0000256" key="5">
    <source>
        <dbReference type="ARBA" id="ARBA00022970"/>
    </source>
</evidence>
<dbReference type="PROSITE" id="PS00211">
    <property type="entry name" value="ABC_TRANSPORTER_1"/>
    <property type="match status" value="1"/>
</dbReference>
<dbReference type="SMART" id="SM00382">
    <property type="entry name" value="AAA"/>
    <property type="match status" value="1"/>
</dbReference>
<dbReference type="PANTHER" id="PTHR43820:SF4">
    <property type="entry name" value="HIGH-AFFINITY BRANCHED-CHAIN AMINO ACID TRANSPORT ATP-BINDING PROTEIN LIVF"/>
    <property type="match status" value="1"/>
</dbReference>
<evidence type="ECO:0000256" key="1">
    <source>
        <dbReference type="ARBA" id="ARBA00005417"/>
    </source>
</evidence>
<name>A0A8B2NKY7_9HYPH</name>
<evidence type="ECO:0000259" key="6">
    <source>
        <dbReference type="PROSITE" id="PS50893"/>
    </source>
</evidence>
<keyword evidence="3" id="KW-0547">Nucleotide-binding</keyword>
<accession>A0A8B2NKY7</accession>
<dbReference type="InterPro" id="IPR027417">
    <property type="entry name" value="P-loop_NTPase"/>
</dbReference>
<keyword evidence="8" id="KW-1185">Reference proteome</keyword>
<gene>
    <name evidence="7" type="ORF">DLJ53_31630</name>
</gene>
<evidence type="ECO:0000256" key="4">
    <source>
        <dbReference type="ARBA" id="ARBA00022840"/>
    </source>
</evidence>
<dbReference type="OrthoDB" id="9806149at2"/>
<keyword evidence="5" id="KW-0029">Amino-acid transport</keyword>
<keyword evidence="2" id="KW-0813">Transport</keyword>
<dbReference type="GO" id="GO:0005524">
    <property type="term" value="F:ATP binding"/>
    <property type="evidence" value="ECO:0007669"/>
    <property type="project" value="UniProtKB-KW"/>
</dbReference>
<comment type="similarity">
    <text evidence="1">Belongs to the ABC transporter superfamily.</text>
</comment>
<proteinExistence type="inferred from homology"/>
<reference evidence="7 8" key="1">
    <citation type="submission" date="2018-05" db="EMBL/GenBank/DDBJ databases">
        <title>Acuticoccus sediminis sp. nov., isolated from deep-sea sediment of Indian Ocean.</title>
        <authorList>
            <person name="Liu X."/>
            <person name="Lai Q."/>
            <person name="Du Y."/>
            <person name="Sun F."/>
            <person name="Zhang X."/>
            <person name="Wang S."/>
            <person name="Shao Z."/>
        </authorList>
    </citation>
    <scope>NUCLEOTIDE SEQUENCE [LARGE SCALE GENOMIC DNA]</scope>
    <source>
        <strain evidence="7 8">PTG4-2</strain>
    </source>
</reference>
<comment type="caution">
    <text evidence="7">The sequence shown here is derived from an EMBL/GenBank/DDBJ whole genome shotgun (WGS) entry which is preliminary data.</text>
</comment>
<keyword evidence="4 7" id="KW-0067">ATP-binding</keyword>